<dbReference type="EMBL" id="JBEPME010000005">
    <property type="protein sequence ID" value="MET3658463.1"/>
    <property type="molecule type" value="Genomic_DNA"/>
</dbReference>
<dbReference type="RefSeq" id="WP_354314094.1">
    <property type="nucleotide sequence ID" value="NZ_JBEPME010000005.1"/>
</dbReference>
<accession>A0ABV2KEH3</accession>
<sequence length="138" mass="15974">MTAKTKLAPAKDWRNRPIETWNTTTFHAYLTDKHTELFGIDYAPFRGWTAEKGMIGDIIGTRTGKPRKASNALLKRFIDETFASYRPLPQYPGVNFGWVWAYRKTDWQRLQAEEMAQARRAEAVEASDIDEVADWFAK</sequence>
<dbReference type="Proteomes" id="UP001549104">
    <property type="component" value="Unassembled WGS sequence"/>
</dbReference>
<evidence type="ECO:0000313" key="1">
    <source>
        <dbReference type="EMBL" id="MET3658463.1"/>
    </source>
</evidence>
<organism evidence="1 2">
    <name type="scientific">Sporosarcina psychrophila</name>
    <name type="common">Bacillus psychrophilus</name>
    <dbReference type="NCBI Taxonomy" id="1476"/>
    <lineage>
        <taxon>Bacteria</taxon>
        <taxon>Bacillati</taxon>
        <taxon>Bacillota</taxon>
        <taxon>Bacilli</taxon>
        <taxon>Bacillales</taxon>
        <taxon>Caryophanaceae</taxon>
        <taxon>Sporosarcina</taxon>
    </lineage>
</organism>
<gene>
    <name evidence="1" type="ORF">ABIC55_003580</name>
</gene>
<reference evidence="1 2" key="1">
    <citation type="submission" date="2024-06" db="EMBL/GenBank/DDBJ databases">
        <title>Sorghum-associated microbial communities from plants grown in Nebraska, USA.</title>
        <authorList>
            <person name="Schachtman D."/>
        </authorList>
    </citation>
    <scope>NUCLEOTIDE SEQUENCE [LARGE SCALE GENOMIC DNA]</scope>
    <source>
        <strain evidence="1 2">1288</strain>
    </source>
</reference>
<name>A0ABV2KEH3_SPOPS</name>
<keyword evidence="2" id="KW-1185">Reference proteome</keyword>
<comment type="caution">
    <text evidence="1">The sequence shown here is derived from an EMBL/GenBank/DDBJ whole genome shotgun (WGS) entry which is preliminary data.</text>
</comment>
<protein>
    <submittedName>
        <fullName evidence="1">Uncharacterized protein</fullName>
    </submittedName>
</protein>
<proteinExistence type="predicted"/>
<evidence type="ECO:0000313" key="2">
    <source>
        <dbReference type="Proteomes" id="UP001549104"/>
    </source>
</evidence>